<dbReference type="GO" id="GO:0003677">
    <property type="term" value="F:DNA binding"/>
    <property type="evidence" value="ECO:0007669"/>
    <property type="project" value="TreeGrafter"/>
</dbReference>
<feature type="domain" description="Photolyase/cryptochrome alpha/beta" evidence="6">
    <location>
        <begin position="136"/>
        <end position="274"/>
    </location>
</feature>
<keyword evidence="2 4" id="KW-0285">Flavoprotein</keyword>
<organism evidence="7 8">
    <name type="scientific">Bodo saltans</name>
    <name type="common">Flagellated protozoan</name>
    <dbReference type="NCBI Taxonomy" id="75058"/>
    <lineage>
        <taxon>Eukaryota</taxon>
        <taxon>Discoba</taxon>
        <taxon>Euglenozoa</taxon>
        <taxon>Kinetoplastea</taxon>
        <taxon>Metakinetoplastina</taxon>
        <taxon>Eubodonida</taxon>
        <taxon>Bodonidae</taxon>
        <taxon>Bodo</taxon>
    </lineage>
</organism>
<dbReference type="PANTHER" id="PTHR11455:SF22">
    <property type="entry name" value="CRYPTOCHROME DASH"/>
    <property type="match status" value="1"/>
</dbReference>
<dbReference type="InterPro" id="IPR006050">
    <property type="entry name" value="DNA_photolyase_N"/>
</dbReference>
<feature type="region of interest" description="Disordered" evidence="5">
    <location>
        <begin position="332"/>
        <end position="359"/>
    </location>
</feature>
<feature type="binding site" evidence="4">
    <location>
        <begin position="435"/>
        <end position="441"/>
    </location>
    <ligand>
        <name>FAD</name>
        <dbReference type="ChEBI" id="CHEBI:57692"/>
    </ligand>
</feature>
<reference evidence="8" key="1">
    <citation type="submission" date="2015-09" db="EMBL/GenBank/DDBJ databases">
        <authorList>
            <consortium name="Pathogen Informatics"/>
        </authorList>
    </citation>
    <scope>NUCLEOTIDE SEQUENCE [LARGE SCALE GENOMIC DNA]</scope>
    <source>
        <strain evidence="8">Lake Konstanz</strain>
    </source>
</reference>
<evidence type="ECO:0000256" key="4">
    <source>
        <dbReference type="PIRSR" id="PIRSR602081-1"/>
    </source>
</evidence>
<dbReference type="InterPro" id="IPR014729">
    <property type="entry name" value="Rossmann-like_a/b/a_fold"/>
</dbReference>
<feature type="binding site" evidence="4">
    <location>
        <begin position="582"/>
        <end position="584"/>
    </location>
    <ligand>
        <name>FAD</name>
        <dbReference type="ChEBI" id="CHEBI:57692"/>
    </ligand>
</feature>
<dbReference type="SUPFAM" id="SSF48173">
    <property type="entry name" value="Cryptochrome/photolyase FAD-binding domain"/>
    <property type="match status" value="1"/>
</dbReference>
<dbReference type="EMBL" id="CYKH01000723">
    <property type="protein sequence ID" value="CUG26768.1"/>
    <property type="molecule type" value="Genomic_DNA"/>
</dbReference>
<dbReference type="GO" id="GO:0071949">
    <property type="term" value="F:FAD binding"/>
    <property type="evidence" value="ECO:0007669"/>
    <property type="project" value="TreeGrafter"/>
</dbReference>
<evidence type="ECO:0000313" key="8">
    <source>
        <dbReference type="Proteomes" id="UP000051952"/>
    </source>
</evidence>
<gene>
    <name evidence="7" type="ORF">BSAL_76650</name>
</gene>
<evidence type="ECO:0000256" key="2">
    <source>
        <dbReference type="ARBA" id="ARBA00022630"/>
    </source>
</evidence>
<dbReference type="PANTHER" id="PTHR11455">
    <property type="entry name" value="CRYPTOCHROME"/>
    <property type="match status" value="1"/>
</dbReference>
<dbReference type="Gene3D" id="1.10.579.10">
    <property type="entry name" value="DNA Cyclobutane Dipyrimidine Photolyase, subunit A, domain 3"/>
    <property type="match status" value="1"/>
</dbReference>
<dbReference type="Proteomes" id="UP000051952">
    <property type="component" value="Unassembled WGS sequence"/>
</dbReference>
<dbReference type="InterPro" id="IPR036155">
    <property type="entry name" value="Crypto/Photolyase_N_sf"/>
</dbReference>
<evidence type="ECO:0000256" key="3">
    <source>
        <dbReference type="ARBA" id="ARBA00022827"/>
    </source>
</evidence>
<protein>
    <submittedName>
        <fullName evidence="7">DNA photolyase, putative</fullName>
    </submittedName>
</protein>
<comment type="similarity">
    <text evidence="1">Belongs to the DNA photolyase class-1 family.</text>
</comment>
<feature type="binding site" evidence="4">
    <location>
        <position position="475"/>
    </location>
    <ligand>
        <name>FAD</name>
        <dbReference type="ChEBI" id="CHEBI:57692"/>
    </ligand>
</feature>
<evidence type="ECO:0000259" key="6">
    <source>
        <dbReference type="PROSITE" id="PS51645"/>
    </source>
</evidence>
<sequence length="767" mass="86400">MALRRTQLLWWASSSSRRLTRHLHNNPNNVFSLQDTVAIDDGIIHHFDSPPMSHVVTPPAFPQPMGSSVSTDDEVMMQSASSVVAHATTEVAVTRRHAAQQRSTKALAAFHQRQLGILELWKSLPPLAAGYPAESSVGVCYWLNDLRVHDHYPLALACRRAKETGGVPVVAMMCLDPRCFAQPSQILGCYRMGPERAKFTLECIASLRGELGALGVPLVIRIGLPEVILPTLFAQLRCHHVYTTTQYAPHEKVIHDSLLQLTAAQVHSVWHTTLVHVDDLPTPLASMRTGFRWFHDDAVMATIRPTKPYDCSDALKELPSVLPFFQAFDEDNGRTTRSTTHNSKLKTHNPSHQRAVGETSISEEGMGALPTMADLGYGSYVPELAVTHVIATSSSHHGGERSATQRLEEWLEQGGMKRMVKLGVVKRPTVDMYATNLLRISPYLSTGCMSPRRLYERLREYAYDNVMDGSSQSQFQEAMLRLFRRDYFHFQGLLHGNSMFYSYGPTPENTDEAPDWRYDDKLLRRWCNGLTGFPFADAAMRELLATGWVGAPGRQALMWLLSIGLEQDWRAGAEWFERCSLDFDPFVCYGNAAYYSKLTPDDYDDAVHTHHYLAGMHDQTGIYIKKWLPQLSKVPSVYIHRPHVMSERMQEMHGVFLGKTYPYPIKLWDGAQSTMGPSQLTAYFETAEQRRSRGPMEALEFSRDKMAPLSSLHLTTGPQRYRNVASAMLHISENMEVDDDENVLVPASRQLKDDAMHLATMAHSINN</sequence>
<dbReference type="Pfam" id="PF00875">
    <property type="entry name" value="DNA_photolyase"/>
    <property type="match status" value="1"/>
</dbReference>
<dbReference type="GO" id="GO:0000719">
    <property type="term" value="P:photoreactive repair"/>
    <property type="evidence" value="ECO:0007669"/>
    <property type="project" value="TreeGrafter"/>
</dbReference>
<comment type="cofactor">
    <cofactor evidence="4">
        <name>FAD</name>
        <dbReference type="ChEBI" id="CHEBI:57692"/>
    </cofactor>
    <text evidence="4">Binds 1 FAD per subunit.</text>
</comment>
<dbReference type="InterPro" id="IPR036134">
    <property type="entry name" value="Crypto/Photolyase_FAD-like_sf"/>
</dbReference>
<dbReference type="AlphaFoldDB" id="A0A0S4IZG6"/>
<dbReference type="SUPFAM" id="SSF52425">
    <property type="entry name" value="Cryptochrome/photolyase, N-terminal domain"/>
    <property type="match status" value="1"/>
</dbReference>
<dbReference type="OMA" id="REICHEE"/>
<dbReference type="PROSITE" id="PS51645">
    <property type="entry name" value="PHR_CRY_ALPHA_BETA"/>
    <property type="match status" value="1"/>
</dbReference>
<dbReference type="GO" id="GO:0003904">
    <property type="term" value="F:deoxyribodipyrimidine photo-lyase activity"/>
    <property type="evidence" value="ECO:0007669"/>
    <property type="project" value="TreeGrafter"/>
</dbReference>
<dbReference type="InterPro" id="IPR002081">
    <property type="entry name" value="Cryptochrome/DNA_photolyase_1"/>
</dbReference>
<dbReference type="InterPro" id="IPR005101">
    <property type="entry name" value="Cryptochr/Photolyase_FAD-bd"/>
</dbReference>
<name>A0A0S4IZG6_BODSA</name>
<dbReference type="Pfam" id="PF03441">
    <property type="entry name" value="FAD_binding_7"/>
    <property type="match status" value="1"/>
</dbReference>
<dbReference type="Gene3D" id="3.40.50.620">
    <property type="entry name" value="HUPs"/>
    <property type="match status" value="1"/>
</dbReference>
<evidence type="ECO:0000256" key="1">
    <source>
        <dbReference type="ARBA" id="ARBA00005862"/>
    </source>
</evidence>
<dbReference type="OrthoDB" id="435881at2759"/>
<keyword evidence="8" id="KW-1185">Reference proteome</keyword>
<evidence type="ECO:0000313" key="7">
    <source>
        <dbReference type="EMBL" id="CUG26768.1"/>
    </source>
</evidence>
<proteinExistence type="inferred from homology"/>
<dbReference type="Gene3D" id="1.25.40.80">
    <property type="match status" value="1"/>
</dbReference>
<dbReference type="VEuPathDB" id="TriTrypDB:BSAL_76650"/>
<keyword evidence="3 4" id="KW-0274">FAD</keyword>
<evidence type="ECO:0000256" key="5">
    <source>
        <dbReference type="SAM" id="MobiDB-lite"/>
    </source>
</evidence>
<keyword evidence="7" id="KW-0456">Lyase</keyword>
<accession>A0A0S4IZG6</accession>